<organism evidence="12 13">
    <name type="scientific">Polypedilum vanderplanki</name>
    <name type="common">Sleeping chironomid midge</name>
    <dbReference type="NCBI Taxonomy" id="319348"/>
    <lineage>
        <taxon>Eukaryota</taxon>
        <taxon>Metazoa</taxon>
        <taxon>Ecdysozoa</taxon>
        <taxon>Arthropoda</taxon>
        <taxon>Hexapoda</taxon>
        <taxon>Insecta</taxon>
        <taxon>Pterygota</taxon>
        <taxon>Neoptera</taxon>
        <taxon>Endopterygota</taxon>
        <taxon>Diptera</taxon>
        <taxon>Nematocera</taxon>
        <taxon>Chironomoidea</taxon>
        <taxon>Chironomidae</taxon>
        <taxon>Chironominae</taxon>
        <taxon>Polypedilum</taxon>
        <taxon>Polypedilum</taxon>
    </lineage>
</organism>
<dbReference type="InterPro" id="IPR048898">
    <property type="entry name" value="OB_NMD3"/>
</dbReference>
<dbReference type="PANTHER" id="PTHR12746:SF2">
    <property type="entry name" value="60S RIBOSOMAL EXPORT PROTEIN NMD3"/>
    <property type="match status" value="1"/>
</dbReference>
<evidence type="ECO:0000256" key="6">
    <source>
        <dbReference type="ARBA" id="ARBA00022927"/>
    </source>
</evidence>
<dbReference type="GO" id="GO:0015031">
    <property type="term" value="P:protein transport"/>
    <property type="evidence" value="ECO:0007669"/>
    <property type="project" value="UniProtKB-KW"/>
</dbReference>
<evidence type="ECO:0000256" key="4">
    <source>
        <dbReference type="ARBA" id="ARBA00022448"/>
    </source>
</evidence>
<evidence type="ECO:0000256" key="7">
    <source>
        <dbReference type="ARBA" id="ARBA00023242"/>
    </source>
</evidence>
<gene>
    <name evidence="12" type="ORF">PVAND_008096</name>
</gene>
<dbReference type="InterPro" id="IPR048899">
    <property type="entry name" value="NMD_SH3"/>
</dbReference>
<dbReference type="AlphaFoldDB" id="A0A9J6C9X2"/>
<dbReference type="EMBL" id="JADBJN010000002">
    <property type="protein sequence ID" value="KAG5678422.1"/>
    <property type="molecule type" value="Genomic_DNA"/>
</dbReference>
<dbReference type="OrthoDB" id="203821at2759"/>
<dbReference type="PANTHER" id="PTHR12746">
    <property type="entry name" value="NONSENSE-MEDIATED MRNA DECAY PROTEIN 3"/>
    <property type="match status" value="1"/>
</dbReference>
<accession>A0A9J6C9X2</accession>
<comment type="function">
    <text evidence="1 8">Acts as an adapter for the XPO1/CRM1-mediated export of the 60S ribosomal subunit.</text>
</comment>
<feature type="domain" description="Nmd3 N-terminal" evidence="9">
    <location>
        <begin position="21"/>
        <end position="249"/>
    </location>
</feature>
<proteinExistence type="inferred from homology"/>
<evidence type="ECO:0000256" key="1">
    <source>
        <dbReference type="ARBA" id="ARBA00002269"/>
    </source>
</evidence>
<dbReference type="InterPro" id="IPR039768">
    <property type="entry name" value="Nmd3"/>
</dbReference>
<dbReference type="Pfam" id="PF21193">
    <property type="entry name" value="NMD_SH3"/>
    <property type="match status" value="1"/>
</dbReference>
<comment type="caution">
    <text evidence="12">The sequence shown here is derived from an EMBL/GenBank/DDBJ whole genome shotgun (WGS) entry which is preliminary data.</text>
</comment>
<feature type="domain" description="60S ribosomal export protein NMD3 OB-fold" evidence="10">
    <location>
        <begin position="316"/>
        <end position="410"/>
    </location>
</feature>
<reference evidence="12" key="1">
    <citation type="submission" date="2021-03" db="EMBL/GenBank/DDBJ databases">
        <title>Chromosome level genome of the anhydrobiotic midge Polypedilum vanderplanki.</title>
        <authorList>
            <person name="Yoshida Y."/>
            <person name="Kikawada T."/>
            <person name="Gusev O."/>
        </authorList>
    </citation>
    <scope>NUCLEOTIDE SEQUENCE</scope>
    <source>
        <strain evidence="12">NIAS01</strain>
        <tissue evidence="12">Whole body or cell culture</tissue>
    </source>
</reference>
<name>A0A9J6C9X2_POLVA</name>
<feature type="domain" description="60S ribosomal export protein NMD3 SH3" evidence="11">
    <location>
        <begin position="254"/>
        <end position="299"/>
    </location>
</feature>
<comment type="similarity">
    <text evidence="2 8">Belongs to the NMD3 family.</text>
</comment>
<keyword evidence="7 8" id="KW-0539">Nucleus</keyword>
<dbReference type="Pfam" id="PF04981">
    <property type="entry name" value="NMD3"/>
    <property type="match status" value="1"/>
</dbReference>
<keyword evidence="6 8" id="KW-0653">Protein transport</keyword>
<dbReference type="GO" id="GO:0005737">
    <property type="term" value="C:cytoplasm"/>
    <property type="evidence" value="ECO:0007669"/>
    <property type="project" value="UniProtKB-SubCell"/>
</dbReference>
<evidence type="ECO:0000259" key="9">
    <source>
        <dbReference type="Pfam" id="PF04981"/>
    </source>
</evidence>
<evidence type="ECO:0000256" key="2">
    <source>
        <dbReference type="ARBA" id="ARBA00009794"/>
    </source>
</evidence>
<dbReference type="Pfam" id="PF21192">
    <property type="entry name" value="OB_NMD3"/>
    <property type="match status" value="1"/>
</dbReference>
<evidence type="ECO:0000256" key="5">
    <source>
        <dbReference type="ARBA" id="ARBA00022490"/>
    </source>
</evidence>
<evidence type="ECO:0000259" key="11">
    <source>
        <dbReference type="Pfam" id="PF21193"/>
    </source>
</evidence>
<comment type="subcellular location">
    <subcellularLocation>
        <location evidence="8">Cytoplasm</location>
    </subcellularLocation>
    <subcellularLocation>
        <location evidence="8">Nucleus</location>
    </subcellularLocation>
</comment>
<dbReference type="InterPro" id="IPR007064">
    <property type="entry name" value="Nmd3_N"/>
</dbReference>
<sequence length="505" mass="57650">MEYISSGENNQGANVQGKILCCGCGSLIDPNPLNQCAACLRTHIDITENIPKQGTLFFCRNCERYLNPPSEWVHASLESRELLSICLKRIKGLKDVKLIDAGFIWTEPHSKRIKVKLTVHAEVSNGIVLQQVFVVEFTVTNQMCDDCHRHEAKDYWKCMVQVRQKASNKKTLYYMEQMILKHKAHENSLGIKNNSSGLDFFYSGENHARKMVDFLQTILPVKMTQSKKLISHDIHSNIYNYKFTWALDIVPISKGSLVCIGKKLQQNYGNIAPICLVQNVANVIHVIDPLTAQIAEISGSNYFRYPFTSISDPKQLIEYTVMDIEIIKDRKQFPGQGPISFKHVVADVWLVKSSELGINESNIHTKTHLGHLLKPGDSVMGYDLRDAVINNADFEKLKNENIPDVVIVKKNYGDKDKRRRMRKWKLKHLTEDVGSSSDIGNDYNEFLEDLEEDEEMRQKVNIYKDSRKQQIPVDVNDMEDPSCPQITLEEMLDDLVIDDVDMGNA</sequence>
<keyword evidence="4 8" id="KW-0813">Transport</keyword>
<dbReference type="GO" id="GO:0043023">
    <property type="term" value="F:ribosomal large subunit binding"/>
    <property type="evidence" value="ECO:0007669"/>
    <property type="project" value="InterPro"/>
</dbReference>
<evidence type="ECO:0000313" key="13">
    <source>
        <dbReference type="Proteomes" id="UP001107558"/>
    </source>
</evidence>
<evidence type="ECO:0000313" key="12">
    <source>
        <dbReference type="EMBL" id="KAG5678422.1"/>
    </source>
</evidence>
<keyword evidence="5 8" id="KW-0963">Cytoplasm</keyword>
<dbReference type="Proteomes" id="UP001107558">
    <property type="component" value="Chromosome 2"/>
</dbReference>
<dbReference type="GO" id="GO:0000055">
    <property type="term" value="P:ribosomal large subunit export from nucleus"/>
    <property type="evidence" value="ECO:0007669"/>
    <property type="project" value="TreeGrafter"/>
</dbReference>
<keyword evidence="13" id="KW-1185">Reference proteome</keyword>
<evidence type="ECO:0000259" key="10">
    <source>
        <dbReference type="Pfam" id="PF21192"/>
    </source>
</evidence>
<evidence type="ECO:0000256" key="3">
    <source>
        <dbReference type="ARBA" id="ARBA00017035"/>
    </source>
</evidence>
<evidence type="ECO:0000256" key="8">
    <source>
        <dbReference type="RuleBase" id="RU364108"/>
    </source>
</evidence>
<dbReference type="GO" id="GO:0005634">
    <property type="term" value="C:nucleus"/>
    <property type="evidence" value="ECO:0007669"/>
    <property type="project" value="UniProtKB-SubCell"/>
</dbReference>
<protein>
    <recommendedName>
        <fullName evidence="3 8">60S ribosomal export protein NMD3</fullName>
    </recommendedName>
</protein>